<dbReference type="Gene3D" id="3.90.1200.10">
    <property type="match status" value="1"/>
</dbReference>
<dbReference type="EMBL" id="CP094984">
    <property type="protein sequence ID" value="UON91751.1"/>
    <property type="molecule type" value="Genomic_DNA"/>
</dbReference>
<evidence type="ECO:0000313" key="3">
    <source>
        <dbReference type="EMBL" id="UON91751.1"/>
    </source>
</evidence>
<dbReference type="SUPFAM" id="SSF56112">
    <property type="entry name" value="Protein kinase-like (PK-like)"/>
    <property type="match status" value="1"/>
</dbReference>
<dbReference type="InterPro" id="IPR011009">
    <property type="entry name" value="Kinase-like_dom_sf"/>
</dbReference>
<dbReference type="InterPro" id="IPR041726">
    <property type="entry name" value="ACAD10_11_N"/>
</dbReference>
<proteinExistence type="predicted"/>
<accession>A0A9X1M7M9</accession>
<keyword evidence="4" id="KW-1185">Reference proteome</keyword>
<dbReference type="PANTHER" id="PTHR47829">
    <property type="entry name" value="HYDROLASE, PUTATIVE (AFU_ORTHOLOGUE AFUA_1G12880)-RELATED"/>
    <property type="match status" value="1"/>
</dbReference>
<dbReference type="Proteomes" id="UP001155145">
    <property type="component" value="Unassembled WGS sequence"/>
</dbReference>
<gene>
    <name evidence="2" type="ORF">LJ755_06530</name>
    <name evidence="3" type="ORF">MUK71_14385</name>
</gene>
<dbReference type="Gene3D" id="3.30.200.20">
    <property type="entry name" value="Phosphorylase Kinase, domain 1"/>
    <property type="match status" value="1"/>
</dbReference>
<sequence length="365" mass="39863">MHTTPDGTEVVATRAEAEALASPPLLILDEVTAFFDTHGLGAGPLAWASIGDGQSNVTYRIRRGNEDFVLRRGPRPPLPRSTHDMVREARIQQLLRVQGVPVPEILAVCEDESVLGVPFYVMNYLDGLVITNTIPPALSSPEDRRATSAAVVDALVRIHSVDVSSGDLAGFGKPEGYLSRQVSRFSSLWEVNTMRTLPDVARIGGWLADNVPDSQAAAVLHGDYRPGNLMFAPQSPARVIAILDWEMSAIGDPLADLGYLTATYSEPGSESTPLELTGVTRHPGYFTREDVISAYRERMDLDLTALPWYQALALWKASIFCEAIYTRWLKGERPHDTVFGPSLEEGVPQLLRTAAQFAGLDRAAL</sequence>
<evidence type="ECO:0000313" key="2">
    <source>
        <dbReference type="EMBL" id="MCC3272387.1"/>
    </source>
</evidence>
<feature type="domain" description="Aminoglycoside phosphotransferase" evidence="1">
    <location>
        <begin position="49"/>
        <end position="270"/>
    </location>
</feature>
<evidence type="ECO:0000313" key="4">
    <source>
        <dbReference type="Proteomes" id="UP000829758"/>
    </source>
</evidence>
<organism evidence="2 5">
    <name type="scientific">Arthrobacter zhangbolii</name>
    <dbReference type="NCBI Taxonomy" id="2886936"/>
    <lineage>
        <taxon>Bacteria</taxon>
        <taxon>Bacillati</taxon>
        <taxon>Actinomycetota</taxon>
        <taxon>Actinomycetes</taxon>
        <taxon>Micrococcales</taxon>
        <taxon>Micrococcaceae</taxon>
        <taxon>Arthrobacter</taxon>
    </lineage>
</organism>
<reference evidence="2" key="1">
    <citation type="submission" date="2021-10" db="EMBL/GenBank/DDBJ databases">
        <title>Novel species in genus Arthrobacter.</title>
        <authorList>
            <person name="Liu Y."/>
        </authorList>
    </citation>
    <scope>NUCLEOTIDE SEQUENCE</scope>
    <source>
        <strain evidence="2">Zg-Y462</strain>
        <strain evidence="4">zg-Y462</strain>
    </source>
</reference>
<dbReference type="CDD" id="cd05154">
    <property type="entry name" value="ACAD10_11_N-like"/>
    <property type="match status" value="1"/>
</dbReference>
<dbReference type="EMBL" id="JAJFZT010000003">
    <property type="protein sequence ID" value="MCC3272387.1"/>
    <property type="molecule type" value="Genomic_DNA"/>
</dbReference>
<name>A0A9X1M7M9_9MICC</name>
<dbReference type="InterPro" id="IPR052898">
    <property type="entry name" value="ACAD10-like"/>
</dbReference>
<evidence type="ECO:0000313" key="5">
    <source>
        <dbReference type="Proteomes" id="UP001155145"/>
    </source>
</evidence>
<evidence type="ECO:0000259" key="1">
    <source>
        <dbReference type="Pfam" id="PF01636"/>
    </source>
</evidence>
<dbReference type="Pfam" id="PF01636">
    <property type="entry name" value="APH"/>
    <property type="match status" value="1"/>
</dbReference>
<dbReference type="Proteomes" id="UP000829758">
    <property type="component" value="Chromosome"/>
</dbReference>
<dbReference type="RefSeq" id="WP_227928475.1">
    <property type="nucleotide sequence ID" value="NZ_CP094984.1"/>
</dbReference>
<dbReference type="InterPro" id="IPR002575">
    <property type="entry name" value="Aminoglycoside_PTrfase"/>
</dbReference>
<dbReference type="PANTHER" id="PTHR47829:SF1">
    <property type="entry name" value="HAD FAMILY PHOSPHATASE"/>
    <property type="match status" value="1"/>
</dbReference>
<dbReference type="AlphaFoldDB" id="A0A9X1M7M9"/>
<protein>
    <submittedName>
        <fullName evidence="2">Phosphotransferase family protein</fullName>
    </submittedName>
</protein>